<dbReference type="STRING" id="348802.A0A0D2DG31"/>
<proteinExistence type="predicted"/>
<organism evidence="2 3">
    <name type="scientific">Exophiala xenobiotica</name>
    <dbReference type="NCBI Taxonomy" id="348802"/>
    <lineage>
        <taxon>Eukaryota</taxon>
        <taxon>Fungi</taxon>
        <taxon>Dikarya</taxon>
        <taxon>Ascomycota</taxon>
        <taxon>Pezizomycotina</taxon>
        <taxon>Eurotiomycetes</taxon>
        <taxon>Chaetothyriomycetidae</taxon>
        <taxon>Chaetothyriales</taxon>
        <taxon>Herpotrichiellaceae</taxon>
        <taxon>Exophiala</taxon>
    </lineage>
</organism>
<dbReference type="OrthoDB" id="2687452at2759"/>
<feature type="compositionally biased region" description="Polar residues" evidence="1">
    <location>
        <begin position="97"/>
        <end position="113"/>
    </location>
</feature>
<name>A0A0D2DG31_9EURO</name>
<feature type="region of interest" description="Disordered" evidence="1">
    <location>
        <begin position="91"/>
        <end position="115"/>
    </location>
</feature>
<dbReference type="AlphaFoldDB" id="A0A0D2DG31"/>
<sequence length="436" mass="49186">MADAQNDAWPDDLWQGNYGQEHLQSFSFSAPSPFQNVNPSAAPHYQYGGLPSNNSLSTPRYISEQTLTHQPRMHDYQHEQLYTTSTQYHNYRDRSSDNSLGTDSHPTSTNTSPELADFSVAIDDQYSALFPEQCESLHASSIRKLDRNLPASGLGENGSRGINSTRQVARKGSPGKRLAVKGKLPCYHPDCLGEDGQPRRFFSRKADVTRHYKSQHEITYLDCPWPKCLRKGTQGFPRKDHLTEHQRGYHQENIPKRIAGNHAEKQTEMITTSNDGMNVARISDKPFPLPLPDTVVPHMNAREQTSHQEQVSGVRKRKRQEVSHPDLELQAYHTGTPLGRGNRTKNSATSGAPVVGQHHVHWEGQSVGRVYQEDQSQLQAPALPTRRANTQPRTVLQRAATSPSFFDGYHDIEHLVHSSSMPRYYQESEHPATQFP</sequence>
<evidence type="ECO:0000313" key="3">
    <source>
        <dbReference type="Proteomes" id="UP000054342"/>
    </source>
</evidence>
<dbReference type="EMBL" id="KN847317">
    <property type="protein sequence ID" value="KIW61267.1"/>
    <property type="molecule type" value="Genomic_DNA"/>
</dbReference>
<protein>
    <recommendedName>
        <fullName evidence="4">C2H2-type domain-containing protein</fullName>
    </recommendedName>
</protein>
<gene>
    <name evidence="2" type="ORF">PV05_01411</name>
</gene>
<feature type="region of interest" description="Disordered" evidence="1">
    <location>
        <begin position="29"/>
        <end position="58"/>
    </location>
</feature>
<evidence type="ECO:0008006" key="4">
    <source>
        <dbReference type="Google" id="ProtNLM"/>
    </source>
</evidence>
<accession>A0A0D2DG31</accession>
<feature type="region of interest" description="Disordered" evidence="1">
    <location>
        <begin position="303"/>
        <end position="352"/>
    </location>
</feature>
<dbReference type="GeneID" id="25323319"/>
<dbReference type="HOGENOM" id="CLU_628556_0_0_1"/>
<feature type="region of interest" description="Disordered" evidence="1">
    <location>
        <begin position="152"/>
        <end position="175"/>
    </location>
</feature>
<evidence type="ECO:0000256" key="1">
    <source>
        <dbReference type="SAM" id="MobiDB-lite"/>
    </source>
</evidence>
<dbReference type="Proteomes" id="UP000054342">
    <property type="component" value="Unassembled WGS sequence"/>
</dbReference>
<keyword evidence="3" id="KW-1185">Reference proteome</keyword>
<evidence type="ECO:0000313" key="2">
    <source>
        <dbReference type="EMBL" id="KIW61267.1"/>
    </source>
</evidence>
<reference evidence="2 3" key="1">
    <citation type="submission" date="2015-01" db="EMBL/GenBank/DDBJ databases">
        <title>The Genome Sequence of Exophiala xenobiotica CBS118157.</title>
        <authorList>
            <consortium name="The Broad Institute Genomics Platform"/>
            <person name="Cuomo C."/>
            <person name="de Hoog S."/>
            <person name="Gorbushina A."/>
            <person name="Stielow B."/>
            <person name="Teixiera M."/>
            <person name="Abouelleil A."/>
            <person name="Chapman S.B."/>
            <person name="Priest M."/>
            <person name="Young S.K."/>
            <person name="Wortman J."/>
            <person name="Nusbaum C."/>
            <person name="Birren B."/>
        </authorList>
    </citation>
    <scope>NUCLEOTIDE SEQUENCE [LARGE SCALE GENOMIC DNA]</scope>
    <source>
        <strain evidence="2 3">CBS 118157</strain>
    </source>
</reference>
<dbReference type="RefSeq" id="XP_013321851.1">
    <property type="nucleotide sequence ID" value="XM_013466397.1"/>
</dbReference>